<dbReference type="OrthoDB" id="1918879at2759"/>
<dbReference type="AlphaFoldDB" id="A0A9N7RH30"/>
<feature type="region of interest" description="Disordered" evidence="1">
    <location>
        <begin position="133"/>
        <end position="152"/>
    </location>
</feature>
<protein>
    <recommendedName>
        <fullName evidence="4">DUF4378 domain-containing protein</fullName>
    </recommendedName>
</protein>
<evidence type="ECO:0008006" key="4">
    <source>
        <dbReference type="Google" id="ProtNLM"/>
    </source>
</evidence>
<gene>
    <name evidence="2" type="ORF">SHERM_25831</name>
</gene>
<accession>A0A9N7RH30</accession>
<proteinExistence type="predicted"/>
<feature type="region of interest" description="Disordered" evidence="1">
    <location>
        <begin position="331"/>
        <end position="355"/>
    </location>
</feature>
<sequence length="487" mass="55919">MARKQFLRELLAEDQEPFRLNTFIADRRRSHLNNPPSLHLRKRRPPSALRRHACFLSFQNSPDARKSPLFVPPSPAKCPRLHVPSRTAALLVEAAMRIHKHHQQQQPRPKAHGAKTVGLGLFGSFLKRLKDRSSRSKRRVVGDSDFKSYNGNATSVEEDDVRVSVSCSCSNNWTENNEDNNKSLDSDEDSTSDCGSEDINSDFKCRQTRFCPSPFVFSLQRTPSSPGRRTPDFCSPAASPSRRVNQDKENYESHKSNNAQGGEEEEEDKEQCSPVSVLDNTPYDDDDEHENRDADDYVTKCSYENVQRARQQLLYRLQRFEKLAELDTTELEREVRQGSDDEDLHETDESDGDEQLPMYEEQSTVENILTRVFDKSNLGYNSRNVLPDMKRLVYDIIVEEDGEVAFAENNDVLIGRICRRLDSWREVEPNTIDMMVGFDFKGEFGRWKKFDEQLGDVSTEIEVAIYGLLVEEISDELLNMDGKCLQF</sequence>
<evidence type="ECO:0000313" key="2">
    <source>
        <dbReference type="EMBL" id="CAA0830410.1"/>
    </source>
</evidence>
<evidence type="ECO:0000256" key="1">
    <source>
        <dbReference type="SAM" id="MobiDB-lite"/>
    </source>
</evidence>
<evidence type="ECO:0000313" key="3">
    <source>
        <dbReference type="Proteomes" id="UP001153555"/>
    </source>
</evidence>
<dbReference type="Proteomes" id="UP001153555">
    <property type="component" value="Unassembled WGS sequence"/>
</dbReference>
<organism evidence="2 3">
    <name type="scientific">Striga hermonthica</name>
    <name type="common">Purple witchweed</name>
    <name type="synonym">Buchnera hermonthica</name>
    <dbReference type="NCBI Taxonomy" id="68872"/>
    <lineage>
        <taxon>Eukaryota</taxon>
        <taxon>Viridiplantae</taxon>
        <taxon>Streptophyta</taxon>
        <taxon>Embryophyta</taxon>
        <taxon>Tracheophyta</taxon>
        <taxon>Spermatophyta</taxon>
        <taxon>Magnoliopsida</taxon>
        <taxon>eudicotyledons</taxon>
        <taxon>Gunneridae</taxon>
        <taxon>Pentapetalae</taxon>
        <taxon>asterids</taxon>
        <taxon>lamiids</taxon>
        <taxon>Lamiales</taxon>
        <taxon>Orobanchaceae</taxon>
        <taxon>Buchnereae</taxon>
        <taxon>Striga</taxon>
    </lineage>
</organism>
<feature type="region of interest" description="Disordered" evidence="1">
    <location>
        <begin position="220"/>
        <end position="296"/>
    </location>
</feature>
<name>A0A9N7RH30_STRHE</name>
<reference evidence="2" key="1">
    <citation type="submission" date="2019-12" db="EMBL/GenBank/DDBJ databases">
        <authorList>
            <person name="Scholes J."/>
        </authorList>
    </citation>
    <scope>NUCLEOTIDE SEQUENCE</scope>
</reference>
<comment type="caution">
    <text evidence="2">The sequence shown here is derived from an EMBL/GenBank/DDBJ whole genome shotgun (WGS) entry which is preliminary data.</text>
</comment>
<keyword evidence="3" id="KW-1185">Reference proteome</keyword>
<dbReference type="PANTHER" id="PTHR33623">
    <property type="entry name" value="OS04G0572500 PROTEIN"/>
    <property type="match status" value="1"/>
</dbReference>
<feature type="compositionally biased region" description="Basic and acidic residues" evidence="1">
    <location>
        <begin position="244"/>
        <end position="255"/>
    </location>
</feature>
<dbReference type="EMBL" id="CACSLK010027829">
    <property type="protein sequence ID" value="CAA0830410.1"/>
    <property type="molecule type" value="Genomic_DNA"/>
</dbReference>
<dbReference type="PANTHER" id="PTHR33623:SF5">
    <property type="entry name" value="HISTONE-LYSINE N-METHYLTRANSFERASE SETD1B-LIKE PROTEIN"/>
    <property type="match status" value="1"/>
</dbReference>
<feature type="region of interest" description="Disordered" evidence="1">
    <location>
        <begin position="176"/>
        <end position="197"/>
    </location>
</feature>
<feature type="compositionally biased region" description="Acidic residues" evidence="1">
    <location>
        <begin position="340"/>
        <end position="354"/>
    </location>
</feature>
<feature type="compositionally biased region" description="Acidic residues" evidence="1">
    <location>
        <begin position="186"/>
        <end position="197"/>
    </location>
</feature>